<evidence type="ECO:0000256" key="1">
    <source>
        <dbReference type="ARBA" id="ARBA00004141"/>
    </source>
</evidence>
<feature type="transmembrane region" description="Helical" evidence="9">
    <location>
        <begin position="91"/>
        <end position="112"/>
    </location>
</feature>
<name>A0ABN0CM11_9BACE</name>
<keyword evidence="5 7" id="KW-0129">CBS domain</keyword>
<evidence type="ECO:0000313" key="13">
    <source>
        <dbReference type="Proteomes" id="UP000010321"/>
    </source>
</evidence>
<evidence type="ECO:0000256" key="5">
    <source>
        <dbReference type="ARBA" id="ARBA00023122"/>
    </source>
</evidence>
<evidence type="ECO:0000313" key="12">
    <source>
        <dbReference type="EMBL" id="EGF50801.1"/>
    </source>
</evidence>
<feature type="transmembrane region" description="Helical" evidence="9">
    <location>
        <begin position="56"/>
        <end position="79"/>
    </location>
</feature>
<dbReference type="InterPro" id="IPR036318">
    <property type="entry name" value="FAD-bd_PCMH-like_sf"/>
</dbReference>
<dbReference type="EMBL" id="AFBM01000028">
    <property type="protein sequence ID" value="EGF50801.1"/>
    <property type="molecule type" value="Genomic_DNA"/>
</dbReference>
<evidence type="ECO:0008006" key="14">
    <source>
        <dbReference type="Google" id="ProtNLM"/>
    </source>
</evidence>
<feature type="transmembrane region" description="Helical" evidence="9">
    <location>
        <begin position="6"/>
        <end position="28"/>
    </location>
</feature>
<dbReference type="CDD" id="cd04590">
    <property type="entry name" value="CBS_pair_CorC_HlyC_assoc"/>
    <property type="match status" value="1"/>
</dbReference>
<keyword evidence="3" id="KW-0677">Repeat</keyword>
<dbReference type="Proteomes" id="UP000010321">
    <property type="component" value="Unassembled WGS sequence"/>
</dbReference>
<evidence type="ECO:0000256" key="9">
    <source>
        <dbReference type="SAM" id="Phobius"/>
    </source>
</evidence>
<evidence type="ECO:0000256" key="2">
    <source>
        <dbReference type="ARBA" id="ARBA00022692"/>
    </source>
</evidence>
<accession>A0ABN0CM11</accession>
<organism evidence="12 13">
    <name type="scientific">Bacteroides clarus YIT 12056</name>
    <dbReference type="NCBI Taxonomy" id="762984"/>
    <lineage>
        <taxon>Bacteria</taxon>
        <taxon>Pseudomonadati</taxon>
        <taxon>Bacteroidota</taxon>
        <taxon>Bacteroidia</taxon>
        <taxon>Bacteroidales</taxon>
        <taxon>Bacteroidaceae</taxon>
        <taxon>Bacteroides</taxon>
    </lineage>
</organism>
<dbReference type="Gene3D" id="3.30.465.10">
    <property type="match status" value="1"/>
</dbReference>
<dbReference type="PROSITE" id="PS51371">
    <property type="entry name" value="CBS"/>
    <property type="match status" value="1"/>
</dbReference>
<evidence type="ECO:0000256" key="7">
    <source>
        <dbReference type="PROSITE-ProRule" id="PRU00703"/>
    </source>
</evidence>
<dbReference type="PROSITE" id="PS51846">
    <property type="entry name" value="CNNM"/>
    <property type="match status" value="1"/>
</dbReference>
<dbReference type="PANTHER" id="PTHR22777">
    <property type="entry name" value="HEMOLYSIN-RELATED"/>
    <property type="match status" value="1"/>
</dbReference>
<dbReference type="SMART" id="SM01091">
    <property type="entry name" value="CorC_HlyC"/>
    <property type="match status" value="1"/>
</dbReference>
<sequence length="419" mass="47384">MMDTIIYLLITMAFSAFFSGMEIAFVSVDKLRFEMERKPGVTSSILSCFFRNPNNFISTMLVGNNIALIIYGILMAQIIEVNLLAGMIDNHFVMVLVQTIISTLIILVTGEFLPKTLFKINPNLMLRVFATPLFVCYVILFPISKLASGLSYLFLRLFGMKINKEASDKAFGKVDLDYFVQSGIENAANEEELDAEVKIFQNALDFSNIKIRDCIVPRTEVVAVDVTASLEDLKSMFVESGISKIIVYDGNIDNVIGYIHSSEMFRNPADWRNNVKEVPIVPETMAAHKLMKLFMQQKKTIAVVVDEFGGTSGIVSLEDLVEEIFGDIEDEHDNTSYICKQIGEREYVLSARLEIEKVNETFNLELPESDEYLTIGGLILSRYQSFPKLHEVITVDEYQFKIIKVTATKIELVRLKVTE</sequence>
<dbReference type="PANTHER" id="PTHR22777:SF17">
    <property type="entry name" value="UPF0053 PROTEIN SLL0260"/>
    <property type="match status" value="1"/>
</dbReference>
<dbReference type="InterPro" id="IPR046342">
    <property type="entry name" value="CBS_dom_sf"/>
</dbReference>
<proteinExistence type="predicted"/>
<keyword evidence="6 8" id="KW-0472">Membrane</keyword>
<evidence type="ECO:0000256" key="4">
    <source>
        <dbReference type="ARBA" id="ARBA00022989"/>
    </source>
</evidence>
<keyword evidence="4 8" id="KW-1133">Transmembrane helix</keyword>
<dbReference type="InterPro" id="IPR000644">
    <property type="entry name" value="CBS_dom"/>
</dbReference>
<protein>
    <recommendedName>
        <fullName evidence="14">CBS domain protein</fullName>
    </recommendedName>
</protein>
<dbReference type="InterPro" id="IPR005170">
    <property type="entry name" value="Transptr-assoc_dom"/>
</dbReference>
<evidence type="ECO:0000259" key="11">
    <source>
        <dbReference type="PROSITE" id="PS51846"/>
    </source>
</evidence>
<keyword evidence="13" id="KW-1185">Reference proteome</keyword>
<evidence type="ECO:0000256" key="3">
    <source>
        <dbReference type="ARBA" id="ARBA00022737"/>
    </source>
</evidence>
<reference evidence="12 13" key="1">
    <citation type="submission" date="2011-02" db="EMBL/GenBank/DDBJ databases">
        <authorList>
            <person name="Weinstock G."/>
            <person name="Sodergren E."/>
            <person name="Clifton S."/>
            <person name="Fulton L."/>
            <person name="Fulton B."/>
            <person name="Courtney L."/>
            <person name="Fronick C."/>
            <person name="Harrison M."/>
            <person name="Strong C."/>
            <person name="Farmer C."/>
            <person name="Delahaunty K."/>
            <person name="Markovic C."/>
            <person name="Hall O."/>
            <person name="Minx P."/>
            <person name="Tomlinson C."/>
            <person name="Mitreva M."/>
            <person name="Hou S."/>
            <person name="Chen J."/>
            <person name="Wollam A."/>
            <person name="Pepin K.H."/>
            <person name="Johnson M."/>
            <person name="Bhonagiri V."/>
            <person name="Zhang X."/>
            <person name="Suruliraj S."/>
            <person name="Warren W."/>
            <person name="Chinwalla A."/>
            <person name="Mardis E.R."/>
            <person name="Wilson R.K."/>
        </authorList>
    </citation>
    <scope>NUCLEOTIDE SEQUENCE [LARGE SCALE GENOMIC DNA]</scope>
    <source>
        <strain evidence="12 13">YIT 12056</strain>
    </source>
</reference>
<gene>
    <name evidence="12" type="ORF">HMPREF9445_02395</name>
</gene>
<dbReference type="Gene3D" id="3.10.580.10">
    <property type="entry name" value="CBS-domain"/>
    <property type="match status" value="1"/>
</dbReference>
<keyword evidence="2 8" id="KW-0812">Transmembrane</keyword>
<dbReference type="Pfam" id="PF00571">
    <property type="entry name" value="CBS"/>
    <property type="match status" value="2"/>
</dbReference>
<dbReference type="InterPro" id="IPR044751">
    <property type="entry name" value="Ion_transp-like_CBS"/>
</dbReference>
<dbReference type="InterPro" id="IPR016169">
    <property type="entry name" value="FAD-bd_PCMH_sub2"/>
</dbReference>
<dbReference type="Pfam" id="PF01595">
    <property type="entry name" value="CNNM"/>
    <property type="match status" value="1"/>
</dbReference>
<evidence type="ECO:0000259" key="10">
    <source>
        <dbReference type="PROSITE" id="PS51371"/>
    </source>
</evidence>
<dbReference type="SUPFAM" id="SSF56176">
    <property type="entry name" value="FAD-binding/transporter-associated domain-like"/>
    <property type="match status" value="1"/>
</dbReference>
<evidence type="ECO:0000256" key="6">
    <source>
        <dbReference type="ARBA" id="ARBA00023136"/>
    </source>
</evidence>
<comment type="subcellular location">
    <subcellularLocation>
        <location evidence="1">Membrane</location>
        <topology evidence="1">Multi-pass membrane protein</topology>
    </subcellularLocation>
</comment>
<comment type="caution">
    <text evidence="12">The sequence shown here is derived from an EMBL/GenBank/DDBJ whole genome shotgun (WGS) entry which is preliminary data.</text>
</comment>
<evidence type="ECO:0000256" key="8">
    <source>
        <dbReference type="PROSITE-ProRule" id="PRU01193"/>
    </source>
</evidence>
<dbReference type="SUPFAM" id="SSF54631">
    <property type="entry name" value="CBS-domain pair"/>
    <property type="match status" value="1"/>
</dbReference>
<dbReference type="Pfam" id="PF03471">
    <property type="entry name" value="CorC_HlyC"/>
    <property type="match status" value="1"/>
</dbReference>
<feature type="domain" description="CBS" evidence="10">
    <location>
        <begin position="274"/>
        <end position="331"/>
    </location>
</feature>
<dbReference type="InterPro" id="IPR002550">
    <property type="entry name" value="CNNM"/>
</dbReference>
<feature type="domain" description="CNNM transmembrane" evidence="11">
    <location>
        <begin position="1"/>
        <end position="197"/>
    </location>
</feature>